<keyword evidence="6 8" id="KW-1133">Transmembrane helix</keyword>
<evidence type="ECO:0000256" key="5">
    <source>
        <dbReference type="ARBA" id="ARBA00022692"/>
    </source>
</evidence>
<feature type="domain" description="ABC transmembrane type-2" evidence="9">
    <location>
        <begin position="119"/>
        <end position="375"/>
    </location>
</feature>
<gene>
    <name evidence="10" type="ORF">IDH41_22010</name>
</gene>
<dbReference type="Gene3D" id="3.40.1710.10">
    <property type="entry name" value="abc type-2 transporter like domain"/>
    <property type="match status" value="1"/>
</dbReference>
<dbReference type="RefSeq" id="WP_190864900.1">
    <property type="nucleotide sequence ID" value="NZ_JACXIY010000028.1"/>
</dbReference>
<reference evidence="10" key="1">
    <citation type="submission" date="2020-09" db="EMBL/GenBank/DDBJ databases">
        <title>A novel bacterium of genus Paenibacillus, isolated from South China Sea.</title>
        <authorList>
            <person name="Huang H."/>
            <person name="Mo K."/>
            <person name="Hu Y."/>
        </authorList>
    </citation>
    <scope>NUCLEOTIDE SEQUENCE</scope>
    <source>
        <strain evidence="10">IB182493</strain>
    </source>
</reference>
<keyword evidence="3 8" id="KW-0813">Transport</keyword>
<dbReference type="AlphaFoldDB" id="A0A927CQK1"/>
<dbReference type="InterPro" id="IPR051449">
    <property type="entry name" value="ABC-2_transporter_component"/>
</dbReference>
<evidence type="ECO:0000259" key="9">
    <source>
        <dbReference type="PROSITE" id="PS51012"/>
    </source>
</evidence>
<evidence type="ECO:0000256" key="8">
    <source>
        <dbReference type="RuleBase" id="RU361157"/>
    </source>
</evidence>
<accession>A0A927CQK1</accession>
<keyword evidence="7 8" id="KW-0472">Membrane</keyword>
<organism evidence="10 11">
    <name type="scientific">Paenibacillus arenilitoris</name>
    <dbReference type="NCBI Taxonomy" id="2772299"/>
    <lineage>
        <taxon>Bacteria</taxon>
        <taxon>Bacillati</taxon>
        <taxon>Bacillota</taxon>
        <taxon>Bacilli</taxon>
        <taxon>Bacillales</taxon>
        <taxon>Paenibacillaceae</taxon>
        <taxon>Paenibacillus</taxon>
    </lineage>
</organism>
<dbReference type="Pfam" id="PF12698">
    <property type="entry name" value="ABC2_membrane_3"/>
    <property type="match status" value="1"/>
</dbReference>
<feature type="transmembrane region" description="Helical" evidence="8">
    <location>
        <begin position="267"/>
        <end position="289"/>
    </location>
</feature>
<dbReference type="PROSITE" id="PS51012">
    <property type="entry name" value="ABC_TM2"/>
    <property type="match status" value="1"/>
</dbReference>
<feature type="transmembrane region" description="Helical" evidence="8">
    <location>
        <begin position="21"/>
        <end position="39"/>
    </location>
</feature>
<dbReference type="PANTHER" id="PTHR30294:SF45">
    <property type="entry name" value="LINEARMYCIN RESISTANCE PERMEASE PROTEIN LNRN"/>
    <property type="match status" value="1"/>
</dbReference>
<evidence type="ECO:0000256" key="4">
    <source>
        <dbReference type="ARBA" id="ARBA00022475"/>
    </source>
</evidence>
<dbReference type="InterPro" id="IPR013525">
    <property type="entry name" value="ABC2_TM"/>
</dbReference>
<evidence type="ECO:0000313" key="11">
    <source>
        <dbReference type="Proteomes" id="UP000632125"/>
    </source>
</evidence>
<proteinExistence type="inferred from homology"/>
<evidence type="ECO:0000256" key="1">
    <source>
        <dbReference type="ARBA" id="ARBA00004651"/>
    </source>
</evidence>
<feature type="transmembrane region" description="Helical" evidence="8">
    <location>
        <begin position="346"/>
        <end position="370"/>
    </location>
</feature>
<sequence>MTDTIWLIRKTLLNTFRNYKNVLMYIVLPILGIVLSMLINGGAGDAALKIGIVNQDGDEAVTRDAALFVSGLAHMEATETSEAEASELVASGKLDAAVIFPQGFADGLKKGEPEAVRIAAVKDSQVAPYVTMYLNPYVGNLASIGQAASGDDAAFDALYAGYREADFRYEASEVEDLATDYSTANRSMGYLIVFMMFSAISLSGIMIKERENRTYYRIQSTPVSARAYVISNVIVNIVMLMIQSAVTLLVMVWLFKIDTGIPLWQMLVYLLLFALVAVSLSLVIVAFSSSSMFANTLQSTLIIPTCLLAGCMFPIELMPETFHLIADFLPQHWLLDAFGKLQQGEGIAGIVRNLSTLLAFALTLTLIAIYKFGRNKDTRSYY</sequence>
<evidence type="ECO:0000313" key="10">
    <source>
        <dbReference type="EMBL" id="MBD2871267.1"/>
    </source>
</evidence>
<dbReference type="Proteomes" id="UP000632125">
    <property type="component" value="Unassembled WGS sequence"/>
</dbReference>
<protein>
    <recommendedName>
        <fullName evidence="8">Transport permease protein</fullName>
    </recommendedName>
</protein>
<dbReference type="EMBL" id="JACXIY010000028">
    <property type="protein sequence ID" value="MBD2871267.1"/>
    <property type="molecule type" value="Genomic_DNA"/>
</dbReference>
<feature type="transmembrane region" description="Helical" evidence="8">
    <location>
        <begin position="228"/>
        <end position="255"/>
    </location>
</feature>
<dbReference type="InterPro" id="IPR047817">
    <property type="entry name" value="ABC2_TM_bact-type"/>
</dbReference>
<dbReference type="PRINTS" id="PR00164">
    <property type="entry name" value="ABC2TRNSPORT"/>
</dbReference>
<dbReference type="GO" id="GO:0043190">
    <property type="term" value="C:ATP-binding cassette (ABC) transporter complex"/>
    <property type="evidence" value="ECO:0007669"/>
    <property type="project" value="InterPro"/>
</dbReference>
<feature type="transmembrane region" description="Helical" evidence="8">
    <location>
        <begin position="188"/>
        <end position="207"/>
    </location>
</feature>
<keyword evidence="11" id="KW-1185">Reference proteome</keyword>
<keyword evidence="5 8" id="KW-0812">Transmembrane</keyword>
<dbReference type="InterPro" id="IPR000412">
    <property type="entry name" value="ABC_2_transport"/>
</dbReference>
<keyword evidence="4 8" id="KW-1003">Cell membrane</keyword>
<comment type="subcellular location">
    <subcellularLocation>
        <location evidence="1 8">Cell membrane</location>
        <topology evidence="1 8">Multi-pass membrane protein</topology>
    </subcellularLocation>
</comment>
<comment type="caution">
    <text evidence="10">The sequence shown here is derived from an EMBL/GenBank/DDBJ whole genome shotgun (WGS) entry which is preliminary data.</text>
</comment>
<dbReference type="PANTHER" id="PTHR30294">
    <property type="entry name" value="MEMBRANE COMPONENT OF ABC TRANSPORTER YHHJ-RELATED"/>
    <property type="match status" value="1"/>
</dbReference>
<evidence type="ECO:0000256" key="3">
    <source>
        <dbReference type="ARBA" id="ARBA00022448"/>
    </source>
</evidence>
<evidence type="ECO:0000256" key="7">
    <source>
        <dbReference type="ARBA" id="ARBA00023136"/>
    </source>
</evidence>
<evidence type="ECO:0000256" key="6">
    <source>
        <dbReference type="ARBA" id="ARBA00022989"/>
    </source>
</evidence>
<dbReference type="GO" id="GO:0140359">
    <property type="term" value="F:ABC-type transporter activity"/>
    <property type="evidence" value="ECO:0007669"/>
    <property type="project" value="InterPro"/>
</dbReference>
<comment type="similarity">
    <text evidence="2 8">Belongs to the ABC-2 integral membrane protein family.</text>
</comment>
<evidence type="ECO:0000256" key="2">
    <source>
        <dbReference type="ARBA" id="ARBA00007783"/>
    </source>
</evidence>
<feature type="transmembrane region" description="Helical" evidence="8">
    <location>
        <begin position="301"/>
        <end position="326"/>
    </location>
</feature>
<name>A0A927CQK1_9BACL</name>